<feature type="repeat" description="TPR" evidence="3">
    <location>
        <begin position="151"/>
        <end position="184"/>
    </location>
</feature>
<protein>
    <submittedName>
        <fullName evidence="4">Tfp pilus assembly protein PilF</fullName>
    </submittedName>
</protein>
<dbReference type="Gene3D" id="3.40.50.2000">
    <property type="entry name" value="Glycogen Phosphorylase B"/>
    <property type="match status" value="1"/>
</dbReference>
<dbReference type="Gene3D" id="1.25.40.10">
    <property type="entry name" value="Tetratricopeptide repeat domain"/>
    <property type="match status" value="1"/>
</dbReference>
<name>A0A1N6IL56_9BURK</name>
<dbReference type="PROSITE" id="PS50005">
    <property type="entry name" value="TPR"/>
    <property type="match status" value="2"/>
</dbReference>
<evidence type="ECO:0000313" key="5">
    <source>
        <dbReference type="Proteomes" id="UP000185151"/>
    </source>
</evidence>
<dbReference type="Pfam" id="PF01075">
    <property type="entry name" value="Glyco_transf_9"/>
    <property type="match status" value="1"/>
</dbReference>
<accession>A0A1N6IL56</accession>
<keyword evidence="2 3" id="KW-0802">TPR repeat</keyword>
<dbReference type="InterPro" id="IPR011990">
    <property type="entry name" value="TPR-like_helical_dom_sf"/>
</dbReference>
<dbReference type="GO" id="GO:0016757">
    <property type="term" value="F:glycosyltransferase activity"/>
    <property type="evidence" value="ECO:0007669"/>
    <property type="project" value="InterPro"/>
</dbReference>
<dbReference type="SMART" id="SM00028">
    <property type="entry name" value="TPR"/>
    <property type="match status" value="5"/>
</dbReference>
<evidence type="ECO:0000256" key="3">
    <source>
        <dbReference type="PROSITE-ProRule" id="PRU00339"/>
    </source>
</evidence>
<evidence type="ECO:0000313" key="4">
    <source>
        <dbReference type="EMBL" id="SIO32703.1"/>
    </source>
</evidence>
<dbReference type="Pfam" id="PF00515">
    <property type="entry name" value="TPR_1"/>
    <property type="match status" value="1"/>
</dbReference>
<dbReference type="PROSITE" id="PS50293">
    <property type="entry name" value="TPR_REGION"/>
    <property type="match status" value="1"/>
</dbReference>
<dbReference type="InterPro" id="IPR019734">
    <property type="entry name" value="TPR_rpt"/>
</dbReference>
<evidence type="ECO:0000256" key="1">
    <source>
        <dbReference type="ARBA" id="ARBA00022737"/>
    </source>
</evidence>
<reference evidence="4 5" key="1">
    <citation type="submission" date="2016-11" db="EMBL/GenBank/DDBJ databases">
        <authorList>
            <person name="Jaros S."/>
            <person name="Januszkiewicz K."/>
            <person name="Wedrychowicz H."/>
        </authorList>
    </citation>
    <scope>NUCLEOTIDE SEQUENCE [LARGE SCALE GENOMIC DNA]</scope>
    <source>
        <strain evidence="4 5">GAS95</strain>
    </source>
</reference>
<dbReference type="InterPro" id="IPR002201">
    <property type="entry name" value="Glyco_trans_9"/>
</dbReference>
<dbReference type="Pfam" id="PF13181">
    <property type="entry name" value="TPR_8"/>
    <property type="match status" value="1"/>
</dbReference>
<dbReference type="AlphaFoldDB" id="A0A1N6IL56"/>
<dbReference type="Proteomes" id="UP000185151">
    <property type="component" value="Unassembled WGS sequence"/>
</dbReference>
<organism evidence="4 5">
    <name type="scientific">Paraburkholderia phenazinium</name>
    <dbReference type="NCBI Taxonomy" id="60549"/>
    <lineage>
        <taxon>Bacteria</taxon>
        <taxon>Pseudomonadati</taxon>
        <taxon>Pseudomonadota</taxon>
        <taxon>Betaproteobacteria</taxon>
        <taxon>Burkholderiales</taxon>
        <taxon>Burkholderiaceae</taxon>
        <taxon>Paraburkholderia</taxon>
    </lineage>
</organism>
<dbReference type="SUPFAM" id="SSF48452">
    <property type="entry name" value="TPR-like"/>
    <property type="match status" value="1"/>
</dbReference>
<dbReference type="SUPFAM" id="SSF53756">
    <property type="entry name" value="UDP-Glycosyltransferase/glycogen phosphorylase"/>
    <property type="match status" value="1"/>
</dbReference>
<evidence type="ECO:0000256" key="2">
    <source>
        <dbReference type="ARBA" id="ARBA00022803"/>
    </source>
</evidence>
<keyword evidence="1" id="KW-0677">Repeat</keyword>
<feature type="repeat" description="TPR" evidence="3">
    <location>
        <begin position="185"/>
        <end position="218"/>
    </location>
</feature>
<dbReference type="InterPro" id="IPR050498">
    <property type="entry name" value="Ycf3"/>
</dbReference>
<proteinExistence type="predicted"/>
<gene>
    <name evidence="4" type="ORF">SAMN05444165_2261</name>
</gene>
<sequence length="543" mass="59888">MTEPHRAASNMNQDIASTLATAQQKFSAGHLAEAADLLHGILLLQPEHGEALEGLGYIAAKEGDHPRAADYVTRALQHMAASPEQIYFAAHVCQLAGRHAEAVALYERCLERNPDHVQSLHGAALSLTKLGENDRALRYFERLSTRHPQLAEVHYNKGSLLGAIGRYDEELAAYRKAIALKPNFGAAYVNVGVALRDLHRFDDALQQFKKALSIDPNDAGARTNRAQTNLLLGEFEHGWREYEWRWRVGTASHGFDAATLWTGAQAIAGKTVFVHHEQGFGDTLQFVRFTDRLTAAGARVVLRVQDALLPLLRGYPGVAEVIGENAPVPPFDYHCPTMSLAFALKIRAADLATAGPYLNVDAAKIAQWNTLFESEHGNERGESRGRTGRPRVGIVWSGNPGHVNDRNRSIPLAQLAALLDADATFVSLQKALREDDRASYDPLVQRGALLDVAERLDTFADTAGLIAQLDLVISVDTAVAHLAGALGKPVWVALPFTPDWRWQLKRSDSPWYPGARLFRQAVRRDWSKVTEEIRTALDVWIRG</sequence>
<dbReference type="PANTHER" id="PTHR44858:SF1">
    <property type="entry name" value="UDP-N-ACETYLGLUCOSAMINE--PEPTIDE N-ACETYLGLUCOSAMINYLTRANSFERASE SPINDLY-RELATED"/>
    <property type="match status" value="1"/>
</dbReference>
<dbReference type="Pfam" id="PF13432">
    <property type="entry name" value="TPR_16"/>
    <property type="match status" value="2"/>
</dbReference>
<keyword evidence="5" id="KW-1185">Reference proteome</keyword>
<dbReference type="PANTHER" id="PTHR44858">
    <property type="entry name" value="TETRATRICOPEPTIDE REPEAT PROTEIN 6"/>
    <property type="match status" value="1"/>
</dbReference>
<dbReference type="EMBL" id="FSRU01000001">
    <property type="protein sequence ID" value="SIO32703.1"/>
    <property type="molecule type" value="Genomic_DNA"/>
</dbReference>